<dbReference type="AlphaFoldDB" id="A0A4R2GQT1"/>
<feature type="chain" id="PRO_5020821599" evidence="2">
    <location>
        <begin position="21"/>
        <end position="546"/>
    </location>
</feature>
<evidence type="ECO:0000313" key="4">
    <source>
        <dbReference type="Proteomes" id="UP000294508"/>
    </source>
</evidence>
<dbReference type="EMBL" id="SLWN01000031">
    <property type="protein sequence ID" value="TCO12223.1"/>
    <property type="molecule type" value="Genomic_DNA"/>
</dbReference>
<keyword evidence="2" id="KW-0732">Signal</keyword>
<protein>
    <submittedName>
        <fullName evidence="3">Uncharacterized protein</fullName>
    </submittedName>
</protein>
<reference evidence="3 4" key="1">
    <citation type="journal article" date="2015" name="Stand. Genomic Sci.">
        <title>Genomic Encyclopedia of Bacterial and Archaeal Type Strains, Phase III: the genomes of soil and plant-associated and newly described type strains.</title>
        <authorList>
            <person name="Whitman W.B."/>
            <person name="Woyke T."/>
            <person name="Klenk H.P."/>
            <person name="Zhou Y."/>
            <person name="Lilburn T.G."/>
            <person name="Beck B.J."/>
            <person name="De Vos P."/>
            <person name="Vandamme P."/>
            <person name="Eisen J.A."/>
            <person name="Garrity G."/>
            <person name="Hugenholtz P."/>
            <person name="Kyrpides N.C."/>
        </authorList>
    </citation>
    <scope>NUCLEOTIDE SEQUENCE [LARGE SCALE GENOMIC DNA]</scope>
    <source>
        <strain evidence="3 4">VKM Ac-2572</strain>
    </source>
</reference>
<gene>
    <name evidence="3" type="ORF">EV652_13121</name>
</gene>
<feature type="region of interest" description="Disordered" evidence="1">
    <location>
        <begin position="199"/>
        <end position="226"/>
    </location>
</feature>
<dbReference type="Proteomes" id="UP000294508">
    <property type="component" value="Unassembled WGS sequence"/>
</dbReference>
<sequence length="546" mass="56419">MTVRAKQAKMFVVAVVLAVAATGGCGGQRPGGGSASPSATVPPDLVKMRGTAADDAGSYELIVDGNRRFRQTLLTGPDAGAYVVWDGKVLLSYDPQSDPKYQRQENLSKDELPGATFFYRPGTKEFAELCPAARRLGTATVFGRTVVRYHCDKVVPAEDSPAEPVDAREIALDEQTGLVLASGGPDKLTEVTFGPVIAPDTFSTKMPPGGDSSTADGGPSGPGPVKTEARLRQIATATSTPIYYLGAEFHGLPLEDAIIFTGGTEAQGDTSLDPGQSLSVGYGSHCSEGTCSSRIEVGAEEIPLAQNIVGCSRLAPIHGVPTVSLAGDSVVLFTGPLAIRIGTTPGDVELAAQAAKELRRVGESAAAGTLPPPPASKLKLIDAACGRRPGEHGPGLYDDPALNPSEGMPAFTVPRLGGGQLRWADYNGKPVVVAAGDVTDVAAAVRRLAKLTSGGKSPTVIGLTWDTVGDKEHPAPTAEIQRKAGQLPVPVGYPATEPAVWLSDAAGIDPSQSGVIGFLDSKGIPSTLLPPDASDAEIRTALRQLH</sequence>
<feature type="signal peptide" evidence="2">
    <location>
        <begin position="1"/>
        <end position="20"/>
    </location>
</feature>
<keyword evidence="4" id="KW-1185">Reference proteome</keyword>
<dbReference type="RefSeq" id="WP_132217267.1">
    <property type="nucleotide sequence ID" value="NZ_SLWN01000031.1"/>
</dbReference>
<organism evidence="3 4">
    <name type="scientific">Kribbella steppae</name>
    <dbReference type="NCBI Taxonomy" id="2512223"/>
    <lineage>
        <taxon>Bacteria</taxon>
        <taxon>Bacillati</taxon>
        <taxon>Actinomycetota</taxon>
        <taxon>Actinomycetes</taxon>
        <taxon>Propionibacteriales</taxon>
        <taxon>Kribbellaceae</taxon>
        <taxon>Kribbella</taxon>
    </lineage>
</organism>
<comment type="caution">
    <text evidence="3">The sequence shown here is derived from an EMBL/GenBank/DDBJ whole genome shotgun (WGS) entry which is preliminary data.</text>
</comment>
<evidence type="ECO:0000256" key="2">
    <source>
        <dbReference type="SAM" id="SignalP"/>
    </source>
</evidence>
<dbReference type="OrthoDB" id="9812811at2"/>
<evidence type="ECO:0000256" key="1">
    <source>
        <dbReference type="SAM" id="MobiDB-lite"/>
    </source>
</evidence>
<dbReference type="PROSITE" id="PS51257">
    <property type="entry name" value="PROKAR_LIPOPROTEIN"/>
    <property type="match status" value="1"/>
</dbReference>
<evidence type="ECO:0000313" key="3">
    <source>
        <dbReference type="EMBL" id="TCO12223.1"/>
    </source>
</evidence>
<name>A0A4R2GQT1_9ACTN</name>
<accession>A0A4R2GQT1</accession>
<proteinExistence type="predicted"/>